<dbReference type="SUPFAM" id="SSF50965">
    <property type="entry name" value="Galactose oxidase, central domain"/>
    <property type="match status" value="1"/>
</dbReference>
<keyword evidence="2" id="KW-1133">Transmembrane helix</keyword>
<accession>A0A5N5DQV7</accession>
<proteinExistence type="predicted"/>
<dbReference type="InterPro" id="IPR015915">
    <property type="entry name" value="Kelch-typ_b-propeller"/>
</dbReference>
<evidence type="ECO:0000256" key="1">
    <source>
        <dbReference type="SAM" id="MobiDB-lite"/>
    </source>
</evidence>
<dbReference type="EMBL" id="VCHE01000006">
    <property type="protein sequence ID" value="KAB2579741.1"/>
    <property type="molecule type" value="Genomic_DNA"/>
</dbReference>
<evidence type="ECO:0000313" key="4">
    <source>
        <dbReference type="Proteomes" id="UP000325902"/>
    </source>
</evidence>
<feature type="transmembrane region" description="Helical" evidence="2">
    <location>
        <begin position="204"/>
        <end position="230"/>
    </location>
</feature>
<sequence>MAARGDEPQWSFMTAQQGEQGPSIVKGAMVAGTGRAFDDVYVLSLPSFRWIRISDFNNPDKALQPSPGRNRHKCDMWRDAQMTAMGGLATLGQWTSQHLNDVCNETYPPVRVLDTSTYTWRTQFEPGLEYSVPDAVTTVIGGNSTGGAVLSSPAAGWGFDELSNIFLKRVQRDTDDGTSTGSAQTSATNTGGSNASSDDSRGGLFGGAVAGIVIGSIAAFVAIVVTILWWRRWRRARLTKKLAAEREVVDGGWQKPELEAREQRRQELDMRTQVHETHGDAVAIRPVELPVHTRPSEMPG</sequence>
<comment type="caution">
    <text evidence="3">The sequence shown here is derived from an EMBL/GenBank/DDBJ whole genome shotgun (WGS) entry which is preliminary data.</text>
</comment>
<evidence type="ECO:0008006" key="5">
    <source>
        <dbReference type="Google" id="ProtNLM"/>
    </source>
</evidence>
<evidence type="ECO:0000256" key="2">
    <source>
        <dbReference type="SAM" id="Phobius"/>
    </source>
</evidence>
<name>A0A5N5DQV7_9PEZI</name>
<dbReference type="OrthoDB" id="10251809at2759"/>
<dbReference type="InterPro" id="IPR011043">
    <property type="entry name" value="Gal_Oxase/kelch_b-propeller"/>
</dbReference>
<keyword evidence="2" id="KW-0472">Membrane</keyword>
<organism evidence="3 4">
    <name type="scientific">Lasiodiplodia theobromae</name>
    <dbReference type="NCBI Taxonomy" id="45133"/>
    <lineage>
        <taxon>Eukaryota</taxon>
        <taxon>Fungi</taxon>
        <taxon>Dikarya</taxon>
        <taxon>Ascomycota</taxon>
        <taxon>Pezizomycotina</taxon>
        <taxon>Dothideomycetes</taxon>
        <taxon>Dothideomycetes incertae sedis</taxon>
        <taxon>Botryosphaeriales</taxon>
        <taxon>Botryosphaeriaceae</taxon>
        <taxon>Lasiodiplodia</taxon>
    </lineage>
</organism>
<dbReference type="AlphaFoldDB" id="A0A5N5DQV7"/>
<feature type="region of interest" description="Disordered" evidence="1">
    <location>
        <begin position="173"/>
        <end position="199"/>
    </location>
</feature>
<evidence type="ECO:0000313" key="3">
    <source>
        <dbReference type="EMBL" id="KAB2579741.1"/>
    </source>
</evidence>
<feature type="compositionally biased region" description="Low complexity" evidence="1">
    <location>
        <begin position="177"/>
        <end position="193"/>
    </location>
</feature>
<dbReference type="Gene3D" id="2.120.10.80">
    <property type="entry name" value="Kelch-type beta propeller"/>
    <property type="match status" value="1"/>
</dbReference>
<protein>
    <recommendedName>
        <fullName evidence="5">Kelch repeat-containing protein</fullName>
    </recommendedName>
</protein>
<reference evidence="3 4" key="1">
    <citation type="journal article" date="2019" name="Sci. Rep.">
        <title>A multi-omics analysis of the grapevine pathogen Lasiodiplodia theobromae reveals that temperature affects the expression of virulence- and pathogenicity-related genes.</title>
        <authorList>
            <person name="Felix C."/>
            <person name="Meneses R."/>
            <person name="Goncalves M.F.M."/>
            <person name="Tilleman L."/>
            <person name="Duarte A.S."/>
            <person name="Jorrin-Novo J.V."/>
            <person name="Van de Peer Y."/>
            <person name="Deforce D."/>
            <person name="Van Nieuwerburgh F."/>
            <person name="Esteves A.C."/>
            <person name="Alves A."/>
        </authorList>
    </citation>
    <scope>NUCLEOTIDE SEQUENCE [LARGE SCALE GENOMIC DNA]</scope>
    <source>
        <strain evidence="3 4">LA-SOL3</strain>
    </source>
</reference>
<gene>
    <name evidence="3" type="ORF">DBV05_g1725</name>
</gene>
<keyword evidence="2" id="KW-0812">Transmembrane</keyword>
<dbReference type="Proteomes" id="UP000325902">
    <property type="component" value="Unassembled WGS sequence"/>
</dbReference>
<keyword evidence="4" id="KW-1185">Reference proteome</keyword>